<dbReference type="InterPro" id="IPR019861">
    <property type="entry name" value="PorP/SprF_Bacteroidetes"/>
</dbReference>
<organism evidence="1 2">
    <name type="scientific">Pseudobacter ginsenosidimutans</name>
    <dbReference type="NCBI Taxonomy" id="661488"/>
    <lineage>
        <taxon>Bacteria</taxon>
        <taxon>Pseudomonadati</taxon>
        <taxon>Bacteroidota</taxon>
        <taxon>Chitinophagia</taxon>
        <taxon>Chitinophagales</taxon>
        <taxon>Chitinophagaceae</taxon>
        <taxon>Pseudobacter</taxon>
    </lineage>
</organism>
<comment type="caution">
    <text evidence="1">The sequence shown here is derived from an EMBL/GenBank/DDBJ whole genome shotgun (WGS) entry which is preliminary data.</text>
</comment>
<evidence type="ECO:0000313" key="1">
    <source>
        <dbReference type="EMBL" id="RZS76510.1"/>
    </source>
</evidence>
<protein>
    <submittedName>
        <fullName evidence="1">Type IX secretion system PorP/SprF family membrane protein</fullName>
    </submittedName>
</protein>
<reference evidence="1 2" key="1">
    <citation type="submission" date="2019-02" db="EMBL/GenBank/DDBJ databases">
        <title>Genomic Encyclopedia of Type Strains, Phase IV (KMG-IV): sequencing the most valuable type-strain genomes for metagenomic binning, comparative biology and taxonomic classification.</title>
        <authorList>
            <person name="Goeker M."/>
        </authorList>
    </citation>
    <scope>NUCLEOTIDE SEQUENCE [LARGE SCALE GENOMIC DNA]</scope>
    <source>
        <strain evidence="1 2">DSM 18116</strain>
    </source>
</reference>
<accession>A0A4Q7N666</accession>
<gene>
    <name evidence="1" type="ORF">EV199_2395</name>
</gene>
<keyword evidence="2" id="KW-1185">Reference proteome</keyword>
<dbReference type="Proteomes" id="UP000293874">
    <property type="component" value="Unassembled WGS sequence"/>
</dbReference>
<sequence>MRLLVYGQQQPHYSQYMLNQYILNPALTGIENYTDIKVSHRHQWVGIDGAPVTTYFTAHMPLGKQDFRTTPTSFRIPGENPRGKAYWESYTAAEPHHGIGIQMINDKTGPLNRFSGYLTYAYHLGISAKTSLAAGFGAGVNNLRLNTGKLDFGIVTPVDPAVYENRSLNYFRPDFSAGVYLYSADYFLGLSARQIIPQKLKFSDNSVTTTEGKLVPHLFATTGYRFLLTDEFNLLPSVMVKYIRPLPVQADLNLKLQYLDLCWGGVSYRTGEGFAAMLGLNISNALNIGYAYDYTTTRLSTVSKGTHELMIGFIIGNKYGSWCPKNVW</sequence>
<dbReference type="AlphaFoldDB" id="A0A4Q7N666"/>
<evidence type="ECO:0000313" key="2">
    <source>
        <dbReference type="Proteomes" id="UP000293874"/>
    </source>
</evidence>
<proteinExistence type="predicted"/>
<name>A0A4Q7N666_9BACT</name>
<dbReference type="NCBIfam" id="TIGR03519">
    <property type="entry name" value="T9SS_PorP_fam"/>
    <property type="match status" value="1"/>
</dbReference>
<dbReference type="EMBL" id="SGXA01000001">
    <property type="protein sequence ID" value="RZS76510.1"/>
    <property type="molecule type" value="Genomic_DNA"/>
</dbReference>
<dbReference type="Pfam" id="PF11751">
    <property type="entry name" value="PorP_SprF"/>
    <property type="match status" value="1"/>
</dbReference>